<evidence type="ECO:0000313" key="2">
    <source>
        <dbReference type="EMBL" id="SLM47485.1"/>
    </source>
</evidence>
<evidence type="ECO:0000256" key="1">
    <source>
        <dbReference type="SAM" id="Phobius"/>
    </source>
</evidence>
<dbReference type="OrthoDB" id="9794316at2"/>
<gene>
    <name evidence="2" type="ORF">NSJP_1313</name>
</gene>
<feature type="transmembrane region" description="Helical" evidence="1">
    <location>
        <begin position="93"/>
        <end position="115"/>
    </location>
</feature>
<evidence type="ECO:0008006" key="4">
    <source>
        <dbReference type="Google" id="ProtNLM"/>
    </source>
</evidence>
<proteinExistence type="predicted"/>
<feature type="transmembrane region" description="Helical" evidence="1">
    <location>
        <begin position="7"/>
        <end position="26"/>
    </location>
</feature>
<dbReference type="AlphaFoldDB" id="A0A1W1I3E0"/>
<protein>
    <recommendedName>
        <fullName evidence="4">Transmembrane protein</fullName>
    </recommendedName>
</protein>
<sequence>MHPFWILLVNSLAGSLVVAIGAWLAWDRLSPVGGGIVFAVAAGLLAWRGKTITTIWAWVTLLLGIESFLWPILTMQQLRASTAQPSDEQMGMLLSAALTGILSAAFWLAFSYGLFKRSATPTVESVADTLPPARASSRKKR</sequence>
<dbReference type="RefSeq" id="WP_080886007.1">
    <property type="nucleotide sequence ID" value="NZ_LT828648.1"/>
</dbReference>
<keyword evidence="1" id="KW-0812">Transmembrane</keyword>
<evidence type="ECO:0000313" key="3">
    <source>
        <dbReference type="Proteomes" id="UP000192042"/>
    </source>
</evidence>
<organism evidence="2 3">
    <name type="scientific">Nitrospira japonica</name>
    <dbReference type="NCBI Taxonomy" id="1325564"/>
    <lineage>
        <taxon>Bacteria</taxon>
        <taxon>Pseudomonadati</taxon>
        <taxon>Nitrospirota</taxon>
        <taxon>Nitrospiria</taxon>
        <taxon>Nitrospirales</taxon>
        <taxon>Nitrospiraceae</taxon>
        <taxon>Nitrospira</taxon>
    </lineage>
</organism>
<feature type="transmembrane region" description="Helical" evidence="1">
    <location>
        <begin position="55"/>
        <end position="73"/>
    </location>
</feature>
<keyword evidence="3" id="KW-1185">Reference proteome</keyword>
<reference evidence="2 3" key="1">
    <citation type="submission" date="2017-03" db="EMBL/GenBank/DDBJ databases">
        <authorList>
            <person name="Afonso C.L."/>
            <person name="Miller P.J."/>
            <person name="Scott M.A."/>
            <person name="Spackman E."/>
            <person name="Goraichik I."/>
            <person name="Dimitrov K.M."/>
            <person name="Suarez D.L."/>
            <person name="Swayne D.E."/>
        </authorList>
    </citation>
    <scope>NUCLEOTIDE SEQUENCE [LARGE SCALE GENOMIC DNA]</scope>
    <source>
        <strain evidence="2">Genome sequencing of Nitrospira japonica strain NJ11</strain>
    </source>
</reference>
<dbReference type="EMBL" id="LT828648">
    <property type="protein sequence ID" value="SLM47485.1"/>
    <property type="molecule type" value="Genomic_DNA"/>
</dbReference>
<keyword evidence="1" id="KW-0472">Membrane</keyword>
<name>A0A1W1I3E0_9BACT</name>
<feature type="transmembrane region" description="Helical" evidence="1">
    <location>
        <begin position="32"/>
        <end position="48"/>
    </location>
</feature>
<dbReference type="KEGG" id="nja:NSJP_1313"/>
<accession>A0A1W1I3E0</accession>
<dbReference type="Proteomes" id="UP000192042">
    <property type="component" value="Chromosome I"/>
</dbReference>
<keyword evidence="1" id="KW-1133">Transmembrane helix</keyword>